<organism evidence="1 2">
    <name type="scientific">Streblomastix strix</name>
    <dbReference type="NCBI Taxonomy" id="222440"/>
    <lineage>
        <taxon>Eukaryota</taxon>
        <taxon>Metamonada</taxon>
        <taxon>Preaxostyla</taxon>
        <taxon>Oxymonadida</taxon>
        <taxon>Streblomastigidae</taxon>
        <taxon>Streblomastix</taxon>
    </lineage>
</organism>
<evidence type="ECO:0000313" key="2">
    <source>
        <dbReference type="Proteomes" id="UP000324800"/>
    </source>
</evidence>
<dbReference type="Proteomes" id="UP000324800">
    <property type="component" value="Unassembled WGS sequence"/>
</dbReference>
<gene>
    <name evidence="1" type="ORF">EZS28_031681</name>
</gene>
<proteinExistence type="predicted"/>
<dbReference type="EMBL" id="SNRW01013289">
    <property type="protein sequence ID" value="KAA6372792.1"/>
    <property type="molecule type" value="Genomic_DNA"/>
</dbReference>
<evidence type="ECO:0000313" key="1">
    <source>
        <dbReference type="EMBL" id="KAA6372792.1"/>
    </source>
</evidence>
<reference evidence="1 2" key="1">
    <citation type="submission" date="2019-03" db="EMBL/GenBank/DDBJ databases">
        <title>Single cell metagenomics reveals metabolic interactions within the superorganism composed of flagellate Streblomastix strix and complex community of Bacteroidetes bacteria on its surface.</title>
        <authorList>
            <person name="Treitli S.C."/>
            <person name="Kolisko M."/>
            <person name="Husnik F."/>
            <person name="Keeling P."/>
            <person name="Hampl V."/>
        </authorList>
    </citation>
    <scope>NUCLEOTIDE SEQUENCE [LARGE SCALE GENOMIC DNA]</scope>
    <source>
        <strain evidence="1">ST1C</strain>
    </source>
</reference>
<accession>A0A5J4URX0</accession>
<dbReference type="AlphaFoldDB" id="A0A5J4URX0"/>
<protein>
    <submittedName>
        <fullName evidence="1">Uncharacterized protein</fullName>
    </submittedName>
</protein>
<comment type="caution">
    <text evidence="1">The sequence shown here is derived from an EMBL/GenBank/DDBJ whole genome shotgun (WGS) entry which is preliminary data.</text>
</comment>
<sequence>MPIVQLDQDVFRSDRQLAPNTVICTQIQRTAPLLLIQGQILQLQEGIAGAQHQKNDFNTTYILYTQVQEVIQLATWSPLLLMHRDTSCRSTIPDIILDEQLAPFKQSNRSIDKHCLRISPGLQAGIKRNYAKNKADFMD</sequence>
<name>A0A5J4URX0_9EUKA</name>